<dbReference type="PROSITE" id="PS50158">
    <property type="entry name" value="ZF_CCHC"/>
    <property type="match status" value="1"/>
</dbReference>
<gene>
    <name evidence="5" type="primary">LOC118349871</name>
</gene>
<feature type="region of interest" description="Disordered" evidence="2">
    <location>
        <begin position="227"/>
        <end position="261"/>
    </location>
</feature>
<dbReference type="InterPro" id="IPR005162">
    <property type="entry name" value="Retrotrans_gag_dom"/>
</dbReference>
<reference evidence="5" key="1">
    <citation type="submission" date="2025-08" db="UniProtKB">
        <authorList>
            <consortium name="RefSeq"/>
        </authorList>
    </citation>
    <scope>IDENTIFICATION</scope>
    <source>
        <tissue evidence="5">Leaves</tissue>
    </source>
</reference>
<dbReference type="InParanoid" id="A0A6P9EWQ2"/>
<dbReference type="PANTHER" id="PTHR34482">
    <property type="entry name" value="DNA DAMAGE-INDUCIBLE PROTEIN 1-LIKE"/>
    <property type="match status" value="1"/>
</dbReference>
<dbReference type="Proteomes" id="UP000235220">
    <property type="component" value="Chromosome 11"/>
</dbReference>
<dbReference type="KEGG" id="jre:118349871"/>
<keyword evidence="1" id="KW-0479">Metal-binding</keyword>
<dbReference type="Pfam" id="PF00098">
    <property type="entry name" value="zf-CCHC"/>
    <property type="match status" value="1"/>
</dbReference>
<dbReference type="SMART" id="SM00343">
    <property type="entry name" value="ZnF_C2HC"/>
    <property type="match status" value="1"/>
</dbReference>
<evidence type="ECO:0000259" key="3">
    <source>
        <dbReference type="PROSITE" id="PS50158"/>
    </source>
</evidence>
<sequence length="357" mass="40495">MSDLNVNENERGANPSASEVLRAAAHQLIDDLAQNPVGRQRNSNEGGGNIEQFNRMHPPSFDGKGEPTLAEDWVQDIEEILRVLTCTDEQKVAYATFKLTGEAKRWWISERTIREAGGTEIVNWPHFKQIFLERFFPSSAREDKAMEFATLVQGSMTVHQYAARFIELSRFAAYLIPDEEKKARKFEQWLNEKLYERVVGFQIRNFSELVDKATVFEQRLQRSAALHDQKKRTISSGPHSGLDQGAWKKRNEGSSSGKRMVQGTQQAYQCRTCNRVHTGVCRKEAGLCYRCGRSGHYLRDCPLRLDNSRPPPPPRIEGTARGNMQRTTAPARVFALTPGEAEDRNDVITGMTSLLCF</sequence>
<accession>A0A6P9EWQ2</accession>
<dbReference type="OrthoDB" id="2272416at2759"/>
<keyword evidence="4" id="KW-1185">Reference proteome</keyword>
<proteinExistence type="predicted"/>
<evidence type="ECO:0000313" key="5">
    <source>
        <dbReference type="RefSeq" id="XP_035551691.1"/>
    </source>
</evidence>
<dbReference type="GO" id="GO:0008270">
    <property type="term" value="F:zinc ion binding"/>
    <property type="evidence" value="ECO:0007669"/>
    <property type="project" value="UniProtKB-KW"/>
</dbReference>
<keyword evidence="1" id="KW-0862">Zinc</keyword>
<evidence type="ECO:0000313" key="4">
    <source>
        <dbReference type="Proteomes" id="UP000235220"/>
    </source>
</evidence>
<name>A0A6P9EWQ2_JUGRE</name>
<evidence type="ECO:0000256" key="2">
    <source>
        <dbReference type="SAM" id="MobiDB-lite"/>
    </source>
</evidence>
<dbReference type="Pfam" id="PF03732">
    <property type="entry name" value="Retrotrans_gag"/>
    <property type="match status" value="1"/>
</dbReference>
<dbReference type="GO" id="GO:0003676">
    <property type="term" value="F:nucleic acid binding"/>
    <property type="evidence" value="ECO:0007669"/>
    <property type="project" value="InterPro"/>
</dbReference>
<dbReference type="GeneID" id="118349871"/>
<feature type="region of interest" description="Disordered" evidence="2">
    <location>
        <begin position="32"/>
        <end position="66"/>
    </location>
</feature>
<dbReference type="AlphaFoldDB" id="A0A6P9EWQ2"/>
<protein>
    <submittedName>
        <fullName evidence="5">Uncharacterized protein LOC118349871</fullName>
    </submittedName>
</protein>
<keyword evidence="1" id="KW-0863">Zinc-finger</keyword>
<evidence type="ECO:0000256" key="1">
    <source>
        <dbReference type="PROSITE-ProRule" id="PRU00047"/>
    </source>
</evidence>
<organism evidence="4 5">
    <name type="scientific">Juglans regia</name>
    <name type="common">English walnut</name>
    <dbReference type="NCBI Taxonomy" id="51240"/>
    <lineage>
        <taxon>Eukaryota</taxon>
        <taxon>Viridiplantae</taxon>
        <taxon>Streptophyta</taxon>
        <taxon>Embryophyta</taxon>
        <taxon>Tracheophyta</taxon>
        <taxon>Spermatophyta</taxon>
        <taxon>Magnoliopsida</taxon>
        <taxon>eudicotyledons</taxon>
        <taxon>Gunneridae</taxon>
        <taxon>Pentapetalae</taxon>
        <taxon>rosids</taxon>
        <taxon>fabids</taxon>
        <taxon>Fagales</taxon>
        <taxon>Juglandaceae</taxon>
        <taxon>Juglans</taxon>
    </lineage>
</organism>
<dbReference type="RefSeq" id="XP_035551691.1">
    <property type="nucleotide sequence ID" value="XM_035695798.1"/>
</dbReference>
<dbReference type="SUPFAM" id="SSF57756">
    <property type="entry name" value="Retrovirus zinc finger-like domains"/>
    <property type="match status" value="1"/>
</dbReference>
<dbReference type="PANTHER" id="PTHR34482:SF36">
    <property type="entry name" value="RETROTRANSPOSON GAG DOMAIN-CONTAINING PROTEIN"/>
    <property type="match status" value="1"/>
</dbReference>
<dbReference type="InterPro" id="IPR001878">
    <property type="entry name" value="Znf_CCHC"/>
</dbReference>
<dbReference type="Gene3D" id="4.10.60.10">
    <property type="entry name" value="Zinc finger, CCHC-type"/>
    <property type="match status" value="1"/>
</dbReference>
<dbReference type="InterPro" id="IPR036875">
    <property type="entry name" value="Znf_CCHC_sf"/>
</dbReference>
<feature type="domain" description="CCHC-type" evidence="3">
    <location>
        <begin position="288"/>
        <end position="302"/>
    </location>
</feature>